<comment type="caution">
    <text evidence="1">The sequence shown here is derived from an EMBL/GenBank/DDBJ whole genome shotgun (WGS) entry which is preliminary data.</text>
</comment>
<keyword evidence="2" id="KW-1185">Reference proteome</keyword>
<name>A0AA42DQ18_9FIRM</name>
<dbReference type="Pfam" id="PF02620">
    <property type="entry name" value="YceD"/>
    <property type="match status" value="1"/>
</dbReference>
<organism evidence="1 2">
    <name type="scientific">Holtiella tumoricola</name>
    <dbReference type="NCBI Taxonomy" id="3018743"/>
    <lineage>
        <taxon>Bacteria</taxon>
        <taxon>Bacillati</taxon>
        <taxon>Bacillota</taxon>
        <taxon>Clostridia</taxon>
        <taxon>Lachnospirales</taxon>
        <taxon>Cellulosilyticaceae</taxon>
        <taxon>Holtiella</taxon>
    </lineage>
</organism>
<dbReference type="InterPro" id="IPR003772">
    <property type="entry name" value="YceD"/>
</dbReference>
<reference evidence="1" key="1">
    <citation type="journal article" date="2023" name="Int. J. Syst. Evol. Microbiol.">
        <title>&lt;i&gt;Holtiella tumoricola&lt;/i&gt; gen. nov. sp. nov., isolated from a human clinical sample.</title>
        <authorList>
            <person name="Allen-Vercoe E."/>
            <person name="Daigneault M.C."/>
            <person name="Vancuren S.J."/>
            <person name="Cochrane K."/>
            <person name="O'Neal L.L."/>
            <person name="Sankaranarayanan K."/>
            <person name="Lawson P.A."/>
        </authorList>
    </citation>
    <scope>NUCLEOTIDE SEQUENCE</scope>
    <source>
        <strain evidence="1">CC70A</strain>
    </source>
</reference>
<dbReference type="PANTHER" id="PTHR34374">
    <property type="entry name" value="LARGE RIBOSOMAL RNA SUBUNIT ACCUMULATION PROTEIN YCED HOMOLOG 1, CHLOROPLASTIC"/>
    <property type="match status" value="1"/>
</dbReference>
<dbReference type="Proteomes" id="UP001169242">
    <property type="component" value="Unassembled WGS sequence"/>
</dbReference>
<dbReference type="PANTHER" id="PTHR34374:SF1">
    <property type="entry name" value="LARGE RIBOSOMAL RNA SUBUNIT ACCUMULATION PROTEIN YCED HOMOLOG 1, CHLOROPLASTIC"/>
    <property type="match status" value="1"/>
</dbReference>
<evidence type="ECO:0000313" key="1">
    <source>
        <dbReference type="EMBL" id="MDA3733125.1"/>
    </source>
</evidence>
<accession>A0AA42DQ18</accession>
<proteinExistence type="predicted"/>
<dbReference type="EMBL" id="JAQIFT010000059">
    <property type="protein sequence ID" value="MDA3733125.1"/>
    <property type="molecule type" value="Genomic_DNA"/>
</dbReference>
<dbReference type="AlphaFoldDB" id="A0AA42DQ18"/>
<protein>
    <submittedName>
        <fullName evidence="1">DUF177 domain-containing protein</fullName>
    </submittedName>
</protein>
<dbReference type="RefSeq" id="WP_053983985.1">
    <property type="nucleotide sequence ID" value="NZ_JAQIFT010000059.1"/>
</dbReference>
<gene>
    <name evidence="1" type="ORF">PBV87_16735</name>
</gene>
<evidence type="ECO:0000313" key="2">
    <source>
        <dbReference type="Proteomes" id="UP001169242"/>
    </source>
</evidence>
<sequence>MIINIQTLTKQDILEFDKEIQISLPNLRLLSKVTDYTARVYGTVEKSGELYTVKGEVDITLKLVCDRCMRTFDYPLHAILDDQFSTSEELLIGDEDIKRVTKSSVDLSDTILESIAMAMPMKSLCKEDCKGMCLECGANLNEVTCKCDKADIDPRLEALKDIFCLNSKE</sequence>